<keyword evidence="1 4" id="KW-0808">Transferase</keyword>
<dbReference type="Gene3D" id="3.40.630.30">
    <property type="match status" value="1"/>
</dbReference>
<gene>
    <name evidence="4" type="ORF">SAMN05421825_3367</name>
</gene>
<feature type="domain" description="N-acetyltransferase" evidence="3">
    <location>
        <begin position="12"/>
        <end position="157"/>
    </location>
</feature>
<dbReference type="PANTHER" id="PTHR10545">
    <property type="entry name" value="DIAMINE N-ACETYLTRANSFERASE"/>
    <property type="match status" value="1"/>
</dbReference>
<evidence type="ECO:0000313" key="4">
    <source>
        <dbReference type="EMBL" id="SDG44136.1"/>
    </source>
</evidence>
<dbReference type="Pfam" id="PF00583">
    <property type="entry name" value="Acetyltransf_1"/>
    <property type="match status" value="1"/>
</dbReference>
<dbReference type="STRING" id="454006.SAMN05421825_3367"/>
<keyword evidence="2" id="KW-0012">Acyltransferase</keyword>
<accession>A0A1G7U978</accession>
<evidence type="ECO:0000313" key="5">
    <source>
        <dbReference type="Proteomes" id="UP000199203"/>
    </source>
</evidence>
<dbReference type="GO" id="GO:0008080">
    <property type="term" value="F:N-acetyltransferase activity"/>
    <property type="evidence" value="ECO:0007669"/>
    <property type="project" value="UniProtKB-ARBA"/>
</dbReference>
<protein>
    <submittedName>
        <fullName evidence="4">Acetyltransferase (GNAT) family protein</fullName>
    </submittedName>
</protein>
<dbReference type="EMBL" id="FNBH01000004">
    <property type="protein sequence ID" value="SDG44136.1"/>
    <property type="molecule type" value="Genomic_DNA"/>
</dbReference>
<name>A0A1G7U978_9FLAO</name>
<dbReference type="SUPFAM" id="SSF55729">
    <property type="entry name" value="Acyl-CoA N-acyltransferases (Nat)"/>
    <property type="match status" value="1"/>
</dbReference>
<sequence>MALARKKEKMNHEILKANTSDIPELCQMMKDFYAIDLYPFDEKITTDNFVRFINSDNYGECFKIVFEEQIAGYIILTKYFSFEFGGEILFLDELFVKPEYQGKSLGKKALEFVKDYSVENNYKVVLLEIENHNDKAKKLYEHYGFQNHKRSLMILKN</sequence>
<dbReference type="PANTHER" id="PTHR10545:SF29">
    <property type="entry name" value="GH14572P-RELATED"/>
    <property type="match status" value="1"/>
</dbReference>
<proteinExistence type="predicted"/>
<dbReference type="Proteomes" id="UP000199203">
    <property type="component" value="Unassembled WGS sequence"/>
</dbReference>
<dbReference type="InterPro" id="IPR051016">
    <property type="entry name" value="Diverse_Substrate_AcTransf"/>
</dbReference>
<dbReference type="InterPro" id="IPR016181">
    <property type="entry name" value="Acyl_CoA_acyltransferase"/>
</dbReference>
<dbReference type="PROSITE" id="PS51186">
    <property type="entry name" value="GNAT"/>
    <property type="match status" value="1"/>
</dbReference>
<evidence type="ECO:0000256" key="2">
    <source>
        <dbReference type="ARBA" id="ARBA00023315"/>
    </source>
</evidence>
<reference evidence="5" key="1">
    <citation type="submission" date="2016-10" db="EMBL/GenBank/DDBJ databases">
        <authorList>
            <person name="Varghese N."/>
            <person name="Submissions S."/>
        </authorList>
    </citation>
    <scope>NUCLEOTIDE SEQUENCE [LARGE SCALE GENOMIC DNA]</scope>
    <source>
        <strain evidence="5">DSM 19684</strain>
    </source>
</reference>
<dbReference type="InterPro" id="IPR000182">
    <property type="entry name" value="GNAT_dom"/>
</dbReference>
<keyword evidence="5" id="KW-1185">Reference proteome</keyword>
<organism evidence="4 5">
    <name type="scientific">Epilithonimonas hungarica</name>
    <dbReference type="NCBI Taxonomy" id="454006"/>
    <lineage>
        <taxon>Bacteria</taxon>
        <taxon>Pseudomonadati</taxon>
        <taxon>Bacteroidota</taxon>
        <taxon>Flavobacteriia</taxon>
        <taxon>Flavobacteriales</taxon>
        <taxon>Weeksellaceae</taxon>
        <taxon>Chryseobacterium group</taxon>
        <taxon>Epilithonimonas</taxon>
    </lineage>
</organism>
<evidence type="ECO:0000256" key="1">
    <source>
        <dbReference type="ARBA" id="ARBA00022679"/>
    </source>
</evidence>
<dbReference type="AlphaFoldDB" id="A0A1G7U978"/>
<dbReference type="CDD" id="cd04301">
    <property type="entry name" value="NAT_SF"/>
    <property type="match status" value="1"/>
</dbReference>
<evidence type="ECO:0000259" key="3">
    <source>
        <dbReference type="PROSITE" id="PS51186"/>
    </source>
</evidence>